<protein>
    <recommendedName>
        <fullName evidence="4">Extracellular membrane protein CFEM domain-containing protein</fullName>
    </recommendedName>
</protein>
<dbReference type="OrthoDB" id="4404342at2759"/>
<dbReference type="Proteomes" id="UP000325672">
    <property type="component" value="Unassembled WGS sequence"/>
</dbReference>
<evidence type="ECO:0008006" key="4">
    <source>
        <dbReference type="Google" id="ProtNLM"/>
    </source>
</evidence>
<feature type="signal peptide" evidence="1">
    <location>
        <begin position="1"/>
        <end position="17"/>
    </location>
</feature>
<sequence>MKIQTLFSLAAVGLAFASPIQNLEERDDIPYAKCVTDAIQKIVNDACAARPDDCTLREEWASCMARAGGKASNILELFQITKHLRDQFHICYEGLQGGDGVPSVPGLYQSIEKNAMSVHSSCHSSAPII</sequence>
<proteinExistence type="predicted"/>
<accession>A0A5N6SNU9</accession>
<evidence type="ECO:0000313" key="3">
    <source>
        <dbReference type="Proteomes" id="UP000325672"/>
    </source>
</evidence>
<evidence type="ECO:0000256" key="1">
    <source>
        <dbReference type="SAM" id="SignalP"/>
    </source>
</evidence>
<keyword evidence="1" id="KW-0732">Signal</keyword>
<dbReference type="RefSeq" id="XP_031911513.1">
    <property type="nucleotide sequence ID" value="XM_032060368.1"/>
</dbReference>
<dbReference type="AlphaFoldDB" id="A0A5N6SNU9"/>
<evidence type="ECO:0000313" key="2">
    <source>
        <dbReference type="EMBL" id="KAE8135450.1"/>
    </source>
</evidence>
<reference evidence="2 3" key="1">
    <citation type="submission" date="2019-04" db="EMBL/GenBank/DDBJ databases">
        <title>Friends and foes A comparative genomics study of 23 Aspergillus species from section Flavi.</title>
        <authorList>
            <consortium name="DOE Joint Genome Institute"/>
            <person name="Kjaerbolling I."/>
            <person name="Vesth T."/>
            <person name="Frisvad J.C."/>
            <person name="Nybo J.L."/>
            <person name="Theobald S."/>
            <person name="Kildgaard S."/>
            <person name="Isbrandt T."/>
            <person name="Kuo A."/>
            <person name="Sato A."/>
            <person name="Lyhne E.K."/>
            <person name="Kogle M.E."/>
            <person name="Wiebenga A."/>
            <person name="Kun R.S."/>
            <person name="Lubbers R.J."/>
            <person name="Makela M.R."/>
            <person name="Barry K."/>
            <person name="Chovatia M."/>
            <person name="Clum A."/>
            <person name="Daum C."/>
            <person name="Haridas S."/>
            <person name="He G."/>
            <person name="LaButti K."/>
            <person name="Lipzen A."/>
            <person name="Mondo S."/>
            <person name="Riley R."/>
            <person name="Salamov A."/>
            <person name="Simmons B.A."/>
            <person name="Magnuson J.K."/>
            <person name="Henrissat B."/>
            <person name="Mortensen U.H."/>
            <person name="Larsen T.O."/>
            <person name="Devries R.P."/>
            <person name="Grigoriev I.V."/>
            <person name="Machida M."/>
            <person name="Baker S.E."/>
            <person name="Andersen M.R."/>
        </authorList>
    </citation>
    <scope>NUCLEOTIDE SEQUENCE [LARGE SCALE GENOMIC DNA]</scope>
    <source>
        <strain evidence="2 3">CBS 117625</strain>
    </source>
</reference>
<gene>
    <name evidence="2" type="ORF">BDV38DRAFT_284888</name>
</gene>
<name>A0A5N6SNU9_ASPPS</name>
<feature type="chain" id="PRO_5024841928" description="Extracellular membrane protein CFEM domain-containing protein" evidence="1">
    <location>
        <begin position="18"/>
        <end position="129"/>
    </location>
</feature>
<dbReference type="GeneID" id="43644578"/>
<dbReference type="EMBL" id="ML743593">
    <property type="protein sequence ID" value="KAE8135450.1"/>
    <property type="molecule type" value="Genomic_DNA"/>
</dbReference>
<keyword evidence="3" id="KW-1185">Reference proteome</keyword>
<organism evidence="2 3">
    <name type="scientific">Aspergillus pseudotamarii</name>
    <dbReference type="NCBI Taxonomy" id="132259"/>
    <lineage>
        <taxon>Eukaryota</taxon>
        <taxon>Fungi</taxon>
        <taxon>Dikarya</taxon>
        <taxon>Ascomycota</taxon>
        <taxon>Pezizomycotina</taxon>
        <taxon>Eurotiomycetes</taxon>
        <taxon>Eurotiomycetidae</taxon>
        <taxon>Eurotiales</taxon>
        <taxon>Aspergillaceae</taxon>
        <taxon>Aspergillus</taxon>
        <taxon>Aspergillus subgen. Circumdati</taxon>
    </lineage>
</organism>